<evidence type="ECO:0000256" key="4">
    <source>
        <dbReference type="ARBA" id="ARBA00022679"/>
    </source>
</evidence>
<evidence type="ECO:0000256" key="2">
    <source>
        <dbReference type="ARBA" id="ARBA00007067"/>
    </source>
</evidence>
<organism evidence="5 6">
    <name type="scientific">Bowmanella dokdonensis</name>
    <dbReference type="NCBI Taxonomy" id="751969"/>
    <lineage>
        <taxon>Bacteria</taxon>
        <taxon>Pseudomonadati</taxon>
        <taxon>Pseudomonadota</taxon>
        <taxon>Gammaproteobacteria</taxon>
        <taxon>Alteromonadales</taxon>
        <taxon>Alteromonadaceae</taxon>
        <taxon>Bowmanella</taxon>
    </lineage>
</organism>
<dbReference type="RefSeq" id="WP_206572576.1">
    <property type="nucleotide sequence ID" value="NZ_JAFKCV010000002.1"/>
</dbReference>
<dbReference type="Proteomes" id="UP000664654">
    <property type="component" value="Unassembled WGS sequence"/>
</dbReference>
<dbReference type="GO" id="GO:0002143">
    <property type="term" value="P:tRNA wobble position uridine thiolation"/>
    <property type="evidence" value="ECO:0007669"/>
    <property type="project" value="TreeGrafter"/>
</dbReference>
<keyword evidence="6" id="KW-1185">Reference proteome</keyword>
<dbReference type="SUPFAM" id="SSF75169">
    <property type="entry name" value="DsrEFH-like"/>
    <property type="match status" value="1"/>
</dbReference>
<sequence length="126" mass="13686">MATFTLLVTSAPFDTQATAIQFAQAVLACGHRIEGVFFYQAGVAHANCWQSSPSDEYQPYRAWQQLAASGVPLHVCVTAAARRGLVSPTEMEERNLTGCNLIPPFEVSGLGQLVELISKADRLVQF</sequence>
<dbReference type="GO" id="GO:1990228">
    <property type="term" value="C:sulfurtransferase complex"/>
    <property type="evidence" value="ECO:0007669"/>
    <property type="project" value="TreeGrafter"/>
</dbReference>
<dbReference type="AlphaFoldDB" id="A0A939DKL9"/>
<gene>
    <name evidence="5" type="primary">tusD</name>
    <name evidence="5" type="ORF">J0A66_04410</name>
</gene>
<comment type="similarity">
    <text evidence="2">Belongs to the DsrE/TusD family.</text>
</comment>
<comment type="caution">
    <text evidence="5">The sequence shown here is derived from an EMBL/GenBank/DDBJ whole genome shotgun (WGS) entry which is preliminary data.</text>
</comment>
<dbReference type="InterPro" id="IPR003787">
    <property type="entry name" value="Sulphur_relay_DsrE/F-like"/>
</dbReference>
<reference evidence="5" key="1">
    <citation type="submission" date="2021-03" db="EMBL/GenBank/DDBJ databases">
        <title>novel species isolated from a fishpond in China.</title>
        <authorList>
            <person name="Lu H."/>
            <person name="Cai Z."/>
        </authorList>
    </citation>
    <scope>NUCLEOTIDE SEQUENCE</scope>
    <source>
        <strain evidence="5">JCM 30855</strain>
    </source>
</reference>
<protein>
    <submittedName>
        <fullName evidence="5">Sulfurtransferase complex subunit TusD</fullName>
    </submittedName>
</protein>
<dbReference type="GO" id="GO:0097163">
    <property type="term" value="F:sulfur carrier activity"/>
    <property type="evidence" value="ECO:0007669"/>
    <property type="project" value="TreeGrafter"/>
</dbReference>
<name>A0A939DKL9_9ALTE</name>
<dbReference type="PANTHER" id="PTHR34874:SF3">
    <property type="entry name" value="SULFURTRANSFERASE TUSD"/>
    <property type="match status" value="1"/>
</dbReference>
<keyword evidence="4" id="KW-0808">Transferase</keyword>
<evidence type="ECO:0000256" key="1">
    <source>
        <dbReference type="ARBA" id="ARBA00004496"/>
    </source>
</evidence>
<dbReference type="EMBL" id="JAFKCV010000002">
    <property type="protein sequence ID" value="MBN7824463.1"/>
    <property type="molecule type" value="Genomic_DNA"/>
</dbReference>
<dbReference type="Pfam" id="PF02635">
    <property type="entry name" value="DsrE"/>
    <property type="match status" value="1"/>
</dbReference>
<dbReference type="NCBIfam" id="TIGR03012">
    <property type="entry name" value="sulf_tusD_dsrE"/>
    <property type="match status" value="1"/>
</dbReference>
<keyword evidence="3" id="KW-0963">Cytoplasm</keyword>
<accession>A0A939DKL9</accession>
<evidence type="ECO:0000256" key="3">
    <source>
        <dbReference type="ARBA" id="ARBA00022490"/>
    </source>
</evidence>
<dbReference type="InterPro" id="IPR017463">
    <property type="entry name" value="Sulphur_relay_TusD/DsrE"/>
</dbReference>
<proteinExistence type="inferred from homology"/>
<evidence type="ECO:0000313" key="6">
    <source>
        <dbReference type="Proteomes" id="UP000664654"/>
    </source>
</evidence>
<dbReference type="PANTHER" id="PTHR34874">
    <property type="entry name" value="PROTEIN YCHN"/>
    <property type="match status" value="1"/>
</dbReference>
<dbReference type="InterPro" id="IPR027396">
    <property type="entry name" value="DsrEFH-like"/>
</dbReference>
<evidence type="ECO:0000313" key="5">
    <source>
        <dbReference type="EMBL" id="MBN7824463.1"/>
    </source>
</evidence>
<dbReference type="Gene3D" id="3.40.1260.10">
    <property type="entry name" value="DsrEFH-like"/>
    <property type="match status" value="1"/>
</dbReference>
<comment type="subcellular location">
    <subcellularLocation>
        <location evidence="1">Cytoplasm</location>
    </subcellularLocation>
</comment>
<dbReference type="GO" id="GO:0016783">
    <property type="term" value="F:sulfurtransferase activity"/>
    <property type="evidence" value="ECO:0007669"/>
    <property type="project" value="InterPro"/>
</dbReference>
<dbReference type="NCBIfam" id="NF001237">
    <property type="entry name" value="PRK00207.1"/>
    <property type="match status" value="1"/>
</dbReference>